<proteinExistence type="predicted"/>
<reference evidence="1" key="1">
    <citation type="submission" date="2020-11" db="EMBL/GenBank/DDBJ databases">
        <authorList>
            <person name="Whitehead M."/>
        </authorList>
    </citation>
    <scope>NUCLEOTIDE SEQUENCE</scope>
    <source>
        <strain evidence="1">EGII</strain>
    </source>
</reference>
<evidence type="ECO:0000313" key="1">
    <source>
        <dbReference type="EMBL" id="CAD6999089.1"/>
    </source>
</evidence>
<protein>
    <submittedName>
        <fullName evidence="1">(Mediterranean fruit fly) hypothetical protein</fullName>
    </submittedName>
</protein>
<dbReference type="AlphaFoldDB" id="A0A811UJA2"/>
<dbReference type="EMBL" id="CAJHJT010000012">
    <property type="protein sequence ID" value="CAD6999089.1"/>
    <property type="molecule type" value="Genomic_DNA"/>
</dbReference>
<dbReference type="Proteomes" id="UP000606786">
    <property type="component" value="Unassembled WGS sequence"/>
</dbReference>
<accession>A0A811UJA2</accession>
<evidence type="ECO:0000313" key="2">
    <source>
        <dbReference type="Proteomes" id="UP000606786"/>
    </source>
</evidence>
<comment type="caution">
    <text evidence="1">The sequence shown here is derived from an EMBL/GenBank/DDBJ whole genome shotgun (WGS) entry which is preliminary data.</text>
</comment>
<name>A0A811UJA2_CERCA</name>
<gene>
    <name evidence="1" type="ORF">CCAP1982_LOCUS7635</name>
</gene>
<feature type="non-terminal residue" evidence="1">
    <location>
        <position position="1"/>
    </location>
</feature>
<keyword evidence="2" id="KW-1185">Reference proteome</keyword>
<organism evidence="1 2">
    <name type="scientific">Ceratitis capitata</name>
    <name type="common">Mediterranean fruit fly</name>
    <name type="synonym">Tephritis capitata</name>
    <dbReference type="NCBI Taxonomy" id="7213"/>
    <lineage>
        <taxon>Eukaryota</taxon>
        <taxon>Metazoa</taxon>
        <taxon>Ecdysozoa</taxon>
        <taxon>Arthropoda</taxon>
        <taxon>Hexapoda</taxon>
        <taxon>Insecta</taxon>
        <taxon>Pterygota</taxon>
        <taxon>Neoptera</taxon>
        <taxon>Endopterygota</taxon>
        <taxon>Diptera</taxon>
        <taxon>Brachycera</taxon>
        <taxon>Muscomorpha</taxon>
        <taxon>Tephritoidea</taxon>
        <taxon>Tephritidae</taxon>
        <taxon>Ceratitis</taxon>
        <taxon>Ceratitis</taxon>
    </lineage>
</organism>
<sequence>AAATHYIHVIKDEQTVASCKDVRNFPSFSRNQVAVLDATIASRCKMQSAKLVLILRKAK</sequence>